<evidence type="ECO:0000256" key="4">
    <source>
        <dbReference type="ARBA" id="ARBA00022964"/>
    </source>
</evidence>
<comment type="cofactor">
    <cofactor evidence="9">
        <name>Fe cation</name>
        <dbReference type="ChEBI" id="CHEBI:24875"/>
    </cofactor>
    <text evidence="9">Binds 1 Fe cation per subunit.</text>
</comment>
<name>A0A1E3QGT1_LIPST</name>
<dbReference type="InterPro" id="IPR010300">
    <property type="entry name" value="CDO_1"/>
</dbReference>
<dbReference type="SUPFAM" id="SSF51182">
    <property type="entry name" value="RmlC-like cupins"/>
    <property type="match status" value="1"/>
</dbReference>
<evidence type="ECO:0000313" key="11">
    <source>
        <dbReference type="Proteomes" id="UP000094385"/>
    </source>
</evidence>
<dbReference type="EMBL" id="KV454289">
    <property type="protein sequence ID" value="ODQ76197.1"/>
    <property type="molecule type" value="Genomic_DNA"/>
</dbReference>
<dbReference type="GO" id="GO:0019448">
    <property type="term" value="P:L-cysteine catabolic process"/>
    <property type="evidence" value="ECO:0007669"/>
    <property type="project" value="TreeGrafter"/>
</dbReference>
<dbReference type="InterPro" id="IPR011051">
    <property type="entry name" value="RmlC_Cupin_sf"/>
</dbReference>
<evidence type="ECO:0000256" key="1">
    <source>
        <dbReference type="ARBA" id="ARBA00006622"/>
    </source>
</evidence>
<keyword evidence="7" id="KW-0883">Thioether bond</keyword>
<keyword evidence="6 8" id="KW-0408">Iron</keyword>
<evidence type="ECO:0000256" key="5">
    <source>
        <dbReference type="ARBA" id="ARBA00023002"/>
    </source>
</evidence>
<dbReference type="OrthoDB" id="543511at2759"/>
<dbReference type="STRING" id="675824.A0A1E3QGT1"/>
<organism evidence="10 11">
    <name type="scientific">Lipomyces starkeyi NRRL Y-11557</name>
    <dbReference type="NCBI Taxonomy" id="675824"/>
    <lineage>
        <taxon>Eukaryota</taxon>
        <taxon>Fungi</taxon>
        <taxon>Dikarya</taxon>
        <taxon>Ascomycota</taxon>
        <taxon>Saccharomycotina</taxon>
        <taxon>Lipomycetes</taxon>
        <taxon>Lipomycetales</taxon>
        <taxon>Lipomycetaceae</taxon>
        <taxon>Lipomyces</taxon>
    </lineage>
</organism>
<dbReference type="PANTHER" id="PTHR12918:SF1">
    <property type="entry name" value="CYSTEINE DIOXYGENASE TYPE 1"/>
    <property type="match status" value="1"/>
</dbReference>
<comment type="catalytic activity">
    <reaction evidence="9">
        <text>L-cysteine + O2 = 3-sulfino-L-alanine + H(+)</text>
        <dbReference type="Rhea" id="RHEA:20441"/>
        <dbReference type="ChEBI" id="CHEBI:15378"/>
        <dbReference type="ChEBI" id="CHEBI:15379"/>
        <dbReference type="ChEBI" id="CHEBI:35235"/>
        <dbReference type="ChEBI" id="CHEBI:61085"/>
        <dbReference type="EC" id="1.13.11.20"/>
    </reaction>
</comment>
<evidence type="ECO:0000256" key="9">
    <source>
        <dbReference type="RuleBase" id="RU366010"/>
    </source>
</evidence>
<gene>
    <name evidence="10" type="ORF">LIPSTDRAFT_148</name>
</gene>
<feature type="binding site" evidence="8">
    <location>
        <position position="99"/>
    </location>
    <ligand>
        <name>Fe cation</name>
        <dbReference type="ChEBI" id="CHEBI:24875"/>
        <note>catalytic</note>
    </ligand>
</feature>
<keyword evidence="5 9" id="KW-0560">Oxidoreductase</keyword>
<evidence type="ECO:0000256" key="3">
    <source>
        <dbReference type="ARBA" id="ARBA00022723"/>
    </source>
</evidence>
<feature type="binding site" evidence="8">
    <location>
        <position position="101"/>
    </location>
    <ligand>
        <name>Fe cation</name>
        <dbReference type="ChEBI" id="CHEBI:24875"/>
        <note>catalytic</note>
    </ligand>
</feature>
<proteinExistence type="inferred from homology"/>
<dbReference type="CDD" id="cd10548">
    <property type="entry name" value="cupin_CDO"/>
    <property type="match status" value="1"/>
</dbReference>
<feature type="cross-link" description="3'-(S-cysteinyl)-tyrosine (Cys-Tyr)" evidence="7">
    <location>
        <begin position="106"/>
        <end position="170"/>
    </location>
</feature>
<comment type="similarity">
    <text evidence="1 9">Belongs to the cysteine dioxygenase family.</text>
</comment>
<protein>
    <recommendedName>
        <fullName evidence="2 9">Cysteine dioxygenase</fullName>
        <ecNumber evidence="2 9">1.13.11.20</ecNumber>
    </recommendedName>
</protein>
<dbReference type="GO" id="GO:0008198">
    <property type="term" value="F:ferrous iron binding"/>
    <property type="evidence" value="ECO:0007669"/>
    <property type="project" value="TreeGrafter"/>
</dbReference>
<dbReference type="AlphaFoldDB" id="A0A1E3QGT1"/>
<evidence type="ECO:0000256" key="6">
    <source>
        <dbReference type="ARBA" id="ARBA00023004"/>
    </source>
</evidence>
<evidence type="ECO:0000256" key="8">
    <source>
        <dbReference type="PIRSR" id="PIRSR610300-51"/>
    </source>
</evidence>
<keyword evidence="11" id="KW-1185">Reference proteome</keyword>
<dbReference type="GO" id="GO:0017172">
    <property type="term" value="F:cysteine dioxygenase activity"/>
    <property type="evidence" value="ECO:0007669"/>
    <property type="project" value="UniProtKB-UniRule"/>
</dbReference>
<dbReference type="InterPro" id="IPR014710">
    <property type="entry name" value="RmlC-like_jellyroll"/>
</dbReference>
<dbReference type="Pfam" id="PF05995">
    <property type="entry name" value="CDO_I"/>
    <property type="match status" value="1"/>
</dbReference>
<dbReference type="Gene3D" id="2.60.120.10">
    <property type="entry name" value="Jelly Rolls"/>
    <property type="match status" value="1"/>
</dbReference>
<accession>A0A1E3QGT1</accession>
<sequence>MTTAATSGIATLQPVDTFDELVEEIRRQLGLTSGIDSEDVDVEQLMDAMRRYTSDSSDWNKYAHTDLSRNYTRNGVDDMNYKANLLVLVWNPGKGSLIHDHADAHCIMKILQGELVESIYKWPEGDKPRRMHVERRAEYHENDVTYMHDKIGLHRICNETEKPAVSLHLYTPPWAAKYGCLAFDERTGKQIKVNLSNLYSDKGVICSRRADHV</sequence>
<reference evidence="10 11" key="1">
    <citation type="journal article" date="2016" name="Proc. Natl. Acad. Sci. U.S.A.">
        <title>Comparative genomics of biotechnologically important yeasts.</title>
        <authorList>
            <person name="Riley R."/>
            <person name="Haridas S."/>
            <person name="Wolfe K.H."/>
            <person name="Lopes M.R."/>
            <person name="Hittinger C.T."/>
            <person name="Goeker M."/>
            <person name="Salamov A.A."/>
            <person name="Wisecaver J.H."/>
            <person name="Long T.M."/>
            <person name="Calvey C.H."/>
            <person name="Aerts A.L."/>
            <person name="Barry K.W."/>
            <person name="Choi C."/>
            <person name="Clum A."/>
            <person name="Coughlan A.Y."/>
            <person name="Deshpande S."/>
            <person name="Douglass A.P."/>
            <person name="Hanson S.J."/>
            <person name="Klenk H.-P."/>
            <person name="LaButti K.M."/>
            <person name="Lapidus A."/>
            <person name="Lindquist E.A."/>
            <person name="Lipzen A.M."/>
            <person name="Meier-Kolthoff J.P."/>
            <person name="Ohm R.A."/>
            <person name="Otillar R.P."/>
            <person name="Pangilinan J.L."/>
            <person name="Peng Y."/>
            <person name="Rokas A."/>
            <person name="Rosa C.A."/>
            <person name="Scheuner C."/>
            <person name="Sibirny A.A."/>
            <person name="Slot J.C."/>
            <person name="Stielow J.B."/>
            <person name="Sun H."/>
            <person name="Kurtzman C.P."/>
            <person name="Blackwell M."/>
            <person name="Grigoriev I.V."/>
            <person name="Jeffries T.W."/>
        </authorList>
    </citation>
    <scope>NUCLEOTIDE SEQUENCE [LARGE SCALE GENOMIC DNA]</scope>
    <source>
        <strain evidence="10 11">NRRL Y-11557</strain>
    </source>
</reference>
<keyword evidence="4 9" id="KW-0223">Dioxygenase</keyword>
<evidence type="ECO:0000256" key="7">
    <source>
        <dbReference type="PIRSR" id="PIRSR610300-50"/>
    </source>
</evidence>
<dbReference type="PANTHER" id="PTHR12918">
    <property type="entry name" value="CYSTEINE DIOXYGENASE"/>
    <property type="match status" value="1"/>
</dbReference>
<evidence type="ECO:0000313" key="10">
    <source>
        <dbReference type="EMBL" id="ODQ76197.1"/>
    </source>
</evidence>
<dbReference type="EC" id="1.13.11.20" evidence="2 9"/>
<dbReference type="Proteomes" id="UP000094385">
    <property type="component" value="Unassembled WGS sequence"/>
</dbReference>
<keyword evidence="3 8" id="KW-0479">Metal-binding</keyword>
<evidence type="ECO:0000256" key="2">
    <source>
        <dbReference type="ARBA" id="ARBA00013133"/>
    </source>
</evidence>
<feature type="binding site" evidence="8">
    <location>
        <position position="154"/>
    </location>
    <ligand>
        <name>Fe cation</name>
        <dbReference type="ChEBI" id="CHEBI:24875"/>
        <note>catalytic</note>
    </ligand>
</feature>